<dbReference type="Proteomes" id="UP001589896">
    <property type="component" value="Unassembled WGS sequence"/>
</dbReference>
<gene>
    <name evidence="2" type="ORF">ACFFGH_13825</name>
</gene>
<keyword evidence="3" id="KW-1185">Reference proteome</keyword>
<sequence length="287" mass="30585">MAEIHIEKKRNNSLWIALVIVALILLAIWALWEVFDDDEVVAPVPVAEIAPAAAVAAPATQPINAPVVNGQPVSITAHVVDVPTDRVFIVNEGGRRMAVVVEQSPHMEQAVNVSDGQVVRFSGTYYNTDEFAKIEGGLEAQAQQIVRDQPGVVLVKASAINVVEAAPNAPNAAPIAAPAIDFVPPRVAPAPLAPELRGPYVGTFRSDSIRLVVNNDGSYVITESPAGEGRGAWSVLAEEKVLFLDPADGSQDRYFRIENSDTLTPLNPKGVQPAQMTALLRRTPAGT</sequence>
<keyword evidence="1" id="KW-0812">Transmembrane</keyword>
<evidence type="ECO:0000256" key="1">
    <source>
        <dbReference type="SAM" id="Phobius"/>
    </source>
</evidence>
<keyword evidence="1" id="KW-1133">Transmembrane helix</keyword>
<dbReference type="RefSeq" id="WP_386669192.1">
    <property type="nucleotide sequence ID" value="NZ_JBHLTG010000003.1"/>
</dbReference>
<feature type="transmembrane region" description="Helical" evidence="1">
    <location>
        <begin position="12"/>
        <end position="32"/>
    </location>
</feature>
<keyword evidence="1" id="KW-0472">Membrane</keyword>
<protein>
    <submittedName>
        <fullName evidence="2">Uncharacterized protein</fullName>
    </submittedName>
</protein>
<comment type="caution">
    <text evidence="2">The sequence shown here is derived from an EMBL/GenBank/DDBJ whole genome shotgun (WGS) entry which is preliminary data.</text>
</comment>
<evidence type="ECO:0000313" key="3">
    <source>
        <dbReference type="Proteomes" id="UP001589896"/>
    </source>
</evidence>
<accession>A0ABV6RPJ8</accession>
<reference evidence="2 3" key="1">
    <citation type="submission" date="2024-09" db="EMBL/GenBank/DDBJ databases">
        <authorList>
            <person name="Sun Q."/>
            <person name="Mori K."/>
        </authorList>
    </citation>
    <scope>NUCLEOTIDE SEQUENCE [LARGE SCALE GENOMIC DNA]</scope>
    <source>
        <strain evidence="2 3">KCTC 23076</strain>
    </source>
</reference>
<evidence type="ECO:0000313" key="2">
    <source>
        <dbReference type="EMBL" id="MFC0678921.1"/>
    </source>
</evidence>
<name>A0ABV6RPJ8_9GAMM</name>
<dbReference type="EMBL" id="JBHLTG010000003">
    <property type="protein sequence ID" value="MFC0678921.1"/>
    <property type="molecule type" value="Genomic_DNA"/>
</dbReference>
<proteinExistence type="predicted"/>
<organism evidence="2 3">
    <name type="scientific">Lysobacter korlensis</name>
    <dbReference type="NCBI Taxonomy" id="553636"/>
    <lineage>
        <taxon>Bacteria</taxon>
        <taxon>Pseudomonadati</taxon>
        <taxon>Pseudomonadota</taxon>
        <taxon>Gammaproteobacteria</taxon>
        <taxon>Lysobacterales</taxon>
        <taxon>Lysobacteraceae</taxon>
        <taxon>Lysobacter</taxon>
    </lineage>
</organism>